<dbReference type="EC" id="2.7.1.66" evidence="20"/>
<evidence type="ECO:0000256" key="18">
    <source>
        <dbReference type="PIRSR" id="PIRSR600829-4"/>
    </source>
</evidence>
<keyword evidence="12 19" id="KW-0472">Membrane</keyword>
<sequence length="131" mass="14699">MKKSRTLFESFIYAISGVIYSLKTQRNMRIHFLAALLVMIFSKYLNLEEMEMVAVVFATALVIIAEMINTAVETAVDMITEKFHPLARIAKNVAAGAVLVAVLNAIIIGYVIFFDELYNLLLGIQRLILGR</sequence>
<evidence type="ECO:0000256" key="1">
    <source>
        <dbReference type="ARBA" id="ARBA00004651"/>
    </source>
</evidence>
<keyword evidence="10 19" id="KW-1133">Transmembrane helix</keyword>
<keyword evidence="4" id="KW-0444">Lipid biosynthesis</keyword>
<evidence type="ECO:0000313" key="20">
    <source>
        <dbReference type="EMBL" id="KXG78508.1"/>
    </source>
</evidence>
<dbReference type="Gene3D" id="1.10.287.3610">
    <property type="match status" value="1"/>
</dbReference>
<dbReference type="RefSeq" id="WP_066351117.1">
    <property type="nucleotide sequence ID" value="NZ_LOED01000002.1"/>
</dbReference>
<dbReference type="PANTHER" id="PTHR34299:SF1">
    <property type="entry name" value="DIACYLGLYCEROL KINASE"/>
    <property type="match status" value="1"/>
</dbReference>
<name>A0A140LD83_9FIRM</name>
<evidence type="ECO:0000256" key="8">
    <source>
        <dbReference type="ARBA" id="ARBA00022777"/>
    </source>
</evidence>
<dbReference type="OrthoDB" id="9789934at2"/>
<keyword evidence="13" id="KW-0594">Phospholipid biosynthesis</keyword>
<evidence type="ECO:0000256" key="15">
    <source>
        <dbReference type="PIRSR" id="PIRSR600829-1"/>
    </source>
</evidence>
<evidence type="ECO:0000256" key="5">
    <source>
        <dbReference type="ARBA" id="ARBA00022679"/>
    </source>
</evidence>
<comment type="caution">
    <text evidence="20">The sequence shown here is derived from an EMBL/GenBank/DDBJ whole genome shotgun (WGS) entry which is preliminary data.</text>
</comment>
<accession>A0A140LD83</accession>
<evidence type="ECO:0000256" key="10">
    <source>
        <dbReference type="ARBA" id="ARBA00022989"/>
    </source>
</evidence>
<comment type="cofactor">
    <cofactor evidence="18">
        <name>Mg(2+)</name>
        <dbReference type="ChEBI" id="CHEBI:18420"/>
    </cofactor>
    <text evidence="18">Mn(2+), Zn(2+), Cd(2+) and Co(2+) support activity to lesser extents.</text>
</comment>
<dbReference type="GO" id="GO:0036433">
    <property type="term" value="F:di-trans, poly-cis-undecaprenol kinase activity"/>
    <property type="evidence" value="ECO:0007669"/>
    <property type="project" value="UniProtKB-EC"/>
</dbReference>
<evidence type="ECO:0000256" key="14">
    <source>
        <dbReference type="ARBA" id="ARBA00023264"/>
    </source>
</evidence>
<feature type="binding site" evidence="17">
    <location>
        <position position="73"/>
    </location>
    <ligand>
        <name>ATP</name>
        <dbReference type="ChEBI" id="CHEBI:30616"/>
    </ligand>
</feature>
<evidence type="ECO:0000256" key="9">
    <source>
        <dbReference type="ARBA" id="ARBA00022840"/>
    </source>
</evidence>
<keyword evidence="6 19" id="KW-0812">Transmembrane</keyword>
<keyword evidence="21" id="KW-1185">Reference proteome</keyword>
<dbReference type="InterPro" id="IPR036945">
    <property type="entry name" value="DAGK_sf"/>
</dbReference>
<feature type="binding site" evidence="17">
    <location>
        <position position="13"/>
    </location>
    <ligand>
        <name>ATP</name>
        <dbReference type="ChEBI" id="CHEBI:30616"/>
    </ligand>
</feature>
<evidence type="ECO:0000256" key="11">
    <source>
        <dbReference type="ARBA" id="ARBA00023098"/>
    </source>
</evidence>
<keyword evidence="18" id="KW-0479">Metal-binding</keyword>
<dbReference type="InterPro" id="IPR000829">
    <property type="entry name" value="DAGK"/>
</dbReference>
<feature type="binding site" evidence="18">
    <location>
        <position position="73"/>
    </location>
    <ligand>
        <name>a divalent metal cation</name>
        <dbReference type="ChEBI" id="CHEBI:60240"/>
    </ligand>
</feature>
<dbReference type="FunCoup" id="A0A140LD83">
    <property type="interactions" value="52"/>
</dbReference>
<organism evidence="20 21">
    <name type="scientific">Fervidicola ferrireducens</name>
    <dbReference type="NCBI Taxonomy" id="520764"/>
    <lineage>
        <taxon>Bacteria</taxon>
        <taxon>Bacillati</taxon>
        <taxon>Bacillota</taxon>
        <taxon>Clostridia</taxon>
        <taxon>Thermosediminibacterales</taxon>
        <taxon>Thermosediminibacteraceae</taxon>
        <taxon>Fervidicola</taxon>
    </lineage>
</organism>
<keyword evidence="8 20" id="KW-0418">Kinase</keyword>
<dbReference type="InParanoid" id="A0A140LD83"/>
<evidence type="ECO:0000256" key="2">
    <source>
        <dbReference type="ARBA" id="ARBA00005967"/>
    </source>
</evidence>
<feature type="transmembrane region" description="Helical" evidence="19">
    <location>
        <begin position="30"/>
        <end position="46"/>
    </location>
</feature>
<evidence type="ECO:0000256" key="3">
    <source>
        <dbReference type="ARBA" id="ARBA00022475"/>
    </source>
</evidence>
<feature type="transmembrane region" description="Helical" evidence="19">
    <location>
        <begin position="93"/>
        <end position="113"/>
    </location>
</feature>
<evidence type="ECO:0000256" key="16">
    <source>
        <dbReference type="PIRSR" id="PIRSR600829-2"/>
    </source>
</evidence>
<evidence type="ECO:0000256" key="19">
    <source>
        <dbReference type="SAM" id="Phobius"/>
    </source>
</evidence>
<evidence type="ECO:0000256" key="4">
    <source>
        <dbReference type="ARBA" id="ARBA00022516"/>
    </source>
</evidence>
<dbReference type="AlphaFoldDB" id="A0A140LD83"/>
<keyword evidence="5 20" id="KW-0808">Transferase</keyword>
<dbReference type="EMBL" id="LOED01000002">
    <property type="protein sequence ID" value="KXG78508.1"/>
    <property type="molecule type" value="Genomic_DNA"/>
</dbReference>
<keyword evidence="3" id="KW-1003">Cell membrane</keyword>
<evidence type="ECO:0000256" key="6">
    <source>
        <dbReference type="ARBA" id="ARBA00022692"/>
    </source>
</evidence>
<feature type="transmembrane region" description="Helical" evidence="19">
    <location>
        <begin position="52"/>
        <end position="72"/>
    </location>
</feature>
<evidence type="ECO:0000256" key="17">
    <source>
        <dbReference type="PIRSR" id="PIRSR600829-3"/>
    </source>
</evidence>
<keyword evidence="18" id="KW-0460">Magnesium</keyword>
<dbReference type="Pfam" id="PF01219">
    <property type="entry name" value="DAGK_prokar"/>
    <property type="match status" value="1"/>
</dbReference>
<dbReference type="GO" id="GO:0005524">
    <property type="term" value="F:ATP binding"/>
    <property type="evidence" value="ECO:0007669"/>
    <property type="project" value="UniProtKB-KW"/>
</dbReference>
<gene>
    <name evidence="20" type="primary">dgkA</name>
    <name evidence="20" type="ORF">AN618_02640</name>
</gene>
<evidence type="ECO:0000256" key="12">
    <source>
        <dbReference type="ARBA" id="ARBA00023136"/>
    </source>
</evidence>
<feature type="binding site" evidence="16">
    <location>
        <position position="66"/>
    </location>
    <ligand>
        <name>substrate</name>
    </ligand>
</feature>
<keyword evidence="14" id="KW-1208">Phospholipid metabolism</keyword>
<feature type="active site" description="Proton acceptor" evidence="15">
    <location>
        <position position="66"/>
    </location>
</feature>
<proteinExistence type="inferred from homology"/>
<dbReference type="GO" id="GO:0005886">
    <property type="term" value="C:plasma membrane"/>
    <property type="evidence" value="ECO:0007669"/>
    <property type="project" value="UniProtKB-SubCell"/>
</dbReference>
<dbReference type="PATRIC" id="fig|520764.3.peg.283"/>
<keyword evidence="9 17" id="KW-0067">ATP-binding</keyword>
<protein>
    <submittedName>
        <fullName evidence="20">Undecaprenol kinase</fullName>
        <ecNumber evidence="20">2.7.1.66</ecNumber>
    </submittedName>
</protein>
<dbReference type="PANTHER" id="PTHR34299">
    <property type="entry name" value="DIACYLGLYCEROL KINASE"/>
    <property type="match status" value="1"/>
</dbReference>
<keyword evidence="7 17" id="KW-0547">Nucleotide-binding</keyword>
<keyword evidence="11" id="KW-0443">Lipid metabolism</keyword>
<dbReference type="GO" id="GO:0008654">
    <property type="term" value="P:phospholipid biosynthetic process"/>
    <property type="evidence" value="ECO:0007669"/>
    <property type="project" value="UniProtKB-KW"/>
</dbReference>
<dbReference type="GO" id="GO:0046872">
    <property type="term" value="F:metal ion binding"/>
    <property type="evidence" value="ECO:0007669"/>
    <property type="project" value="UniProtKB-KW"/>
</dbReference>
<dbReference type="PROSITE" id="PS01069">
    <property type="entry name" value="DAGK_PROKAR"/>
    <property type="match status" value="1"/>
</dbReference>
<comment type="similarity">
    <text evidence="2">Belongs to the bacterial diacylglycerol kinase family.</text>
</comment>
<evidence type="ECO:0000256" key="7">
    <source>
        <dbReference type="ARBA" id="ARBA00022741"/>
    </source>
</evidence>
<reference evidence="20 21" key="1">
    <citation type="submission" date="2015-12" db="EMBL/GenBank/DDBJ databases">
        <title>Draft genome sequnece of Fervidicola ferrireducens strain Y170.</title>
        <authorList>
            <person name="Patel B.K."/>
        </authorList>
    </citation>
    <scope>NUCLEOTIDE SEQUENCE [LARGE SCALE GENOMIC DNA]</scope>
    <source>
        <strain evidence="20 21">Y170</strain>
    </source>
</reference>
<evidence type="ECO:0000256" key="13">
    <source>
        <dbReference type="ARBA" id="ARBA00023209"/>
    </source>
</evidence>
<dbReference type="STRING" id="520764.AN618_02640"/>
<comment type="subcellular location">
    <subcellularLocation>
        <location evidence="1">Cell membrane</location>
        <topology evidence="1">Multi-pass membrane protein</topology>
    </subcellularLocation>
</comment>
<dbReference type="Proteomes" id="UP000070427">
    <property type="component" value="Unassembled WGS sequence"/>
</dbReference>
<evidence type="ECO:0000313" key="21">
    <source>
        <dbReference type="Proteomes" id="UP000070427"/>
    </source>
</evidence>